<dbReference type="RefSeq" id="WP_104602200.1">
    <property type="nucleotide sequence ID" value="NZ_CP033326.1"/>
</dbReference>
<evidence type="ECO:0000313" key="3">
    <source>
        <dbReference type="EMBL" id="WDM72553.1"/>
    </source>
</evidence>
<dbReference type="EMBL" id="CP082214">
    <property type="protein sequence ID" value="WDM72553.1"/>
    <property type="molecule type" value="Genomic_DNA"/>
</dbReference>
<organism evidence="2 4">
    <name type="scientific">Xanthomonas cucurbitae</name>
    <dbReference type="NCBI Taxonomy" id="56453"/>
    <lineage>
        <taxon>Bacteria</taxon>
        <taxon>Pseudomonadati</taxon>
        <taxon>Pseudomonadota</taxon>
        <taxon>Gammaproteobacteria</taxon>
        <taxon>Lysobacterales</taxon>
        <taxon>Lysobacteraceae</taxon>
        <taxon>Xanthomonas</taxon>
    </lineage>
</organism>
<reference evidence="3 5" key="2">
    <citation type="submission" date="2021-08" db="EMBL/GenBank/DDBJ databases">
        <title>Genome sequences of Xanthomonas cucurbitae isolates from 5 Midwestern US states.</title>
        <authorList>
            <person name="Hind S.R."/>
        </authorList>
    </citation>
    <scope>NUCLEOTIDE SEQUENCE [LARGE SCALE GENOMIC DNA]</scope>
    <source>
        <strain evidence="3 5">OH_261</strain>
    </source>
</reference>
<proteinExistence type="predicted"/>
<keyword evidence="5" id="KW-1185">Reference proteome</keyword>
<gene>
    <name evidence="3" type="primary">raxX</name>
    <name evidence="3" type="ORF">K6978_05165</name>
    <name evidence="2" type="ORF">XcuCFBP2542_03345</name>
</gene>
<name>A0A2S7DWU4_9XANT</name>
<sequence length="142" mass="15892">MFDTSSGCSSSLAETCCRIPLPVQAGAARIVQSWILKSSRQTLRAQQLIHLLFFGRQAKAVIRFLPSNRMTSVSGGLTHEDFMMKRLNTSQAETSDALNRRSADQDRMQLLDERFWKHVGGGDAPHGGDYPPMEYNKPPRNP</sequence>
<reference evidence="2 4" key="1">
    <citation type="submission" date="2016-08" db="EMBL/GenBank/DDBJ databases">
        <authorList>
            <person name="Seilhamer J.J."/>
        </authorList>
    </citation>
    <scope>NUCLEOTIDE SEQUENCE [LARGE SCALE GENOMIC DNA]</scope>
    <source>
        <strain evidence="2 4">CFBP2542</strain>
    </source>
</reference>
<feature type="region of interest" description="Disordered" evidence="1">
    <location>
        <begin position="118"/>
        <end position="142"/>
    </location>
</feature>
<evidence type="ECO:0000313" key="4">
    <source>
        <dbReference type="Proteomes" id="UP000239561"/>
    </source>
</evidence>
<evidence type="ECO:0000313" key="2">
    <source>
        <dbReference type="EMBL" id="PPU78271.1"/>
    </source>
</evidence>
<accession>A0A2S7DWU4</accession>
<evidence type="ECO:0000256" key="1">
    <source>
        <dbReference type="SAM" id="MobiDB-lite"/>
    </source>
</evidence>
<dbReference type="EMBL" id="MDED01000003">
    <property type="protein sequence ID" value="PPU78271.1"/>
    <property type="molecule type" value="Genomic_DNA"/>
</dbReference>
<dbReference type="AlphaFoldDB" id="A0A2S7DWU4"/>
<evidence type="ECO:0000313" key="5">
    <source>
        <dbReference type="Proteomes" id="UP001214201"/>
    </source>
</evidence>
<dbReference type="NCBIfam" id="NF038382">
    <property type="entry name" value="RaxX_RiPP"/>
    <property type="match status" value="1"/>
</dbReference>
<dbReference type="Proteomes" id="UP000239561">
    <property type="component" value="Unassembled WGS sequence"/>
</dbReference>
<dbReference type="Proteomes" id="UP001214201">
    <property type="component" value="Chromosome"/>
</dbReference>
<protein>
    <submittedName>
        <fullName evidence="3">RaxX family RiPP</fullName>
    </submittedName>
</protein>